<proteinExistence type="predicted"/>
<dbReference type="KEGG" id="tpaf:A3L08_09590"/>
<reference evidence="1 2" key="1">
    <citation type="submission" date="2016-04" db="EMBL/GenBank/DDBJ databases">
        <title>Complete genome sequence of Thermococcus pacificus type strain P4.</title>
        <authorList>
            <person name="Oger P.M."/>
        </authorList>
    </citation>
    <scope>NUCLEOTIDE SEQUENCE [LARGE SCALE GENOMIC DNA]</scope>
    <source>
        <strain evidence="1 2">P-4</strain>
    </source>
</reference>
<evidence type="ECO:0000313" key="2">
    <source>
        <dbReference type="Proteomes" id="UP000197418"/>
    </source>
</evidence>
<dbReference type="Proteomes" id="UP000197418">
    <property type="component" value="Chromosome"/>
</dbReference>
<dbReference type="EMBL" id="CP015102">
    <property type="protein sequence ID" value="ASJ07552.1"/>
    <property type="molecule type" value="Genomic_DNA"/>
</dbReference>
<accession>A0A218P9V0</accession>
<evidence type="ECO:0000313" key="1">
    <source>
        <dbReference type="EMBL" id="ASJ07552.1"/>
    </source>
</evidence>
<organism evidence="1 2">
    <name type="scientific">Thermococcus pacificus</name>
    <dbReference type="NCBI Taxonomy" id="71998"/>
    <lineage>
        <taxon>Archaea</taxon>
        <taxon>Methanobacteriati</taxon>
        <taxon>Methanobacteriota</taxon>
        <taxon>Thermococci</taxon>
        <taxon>Thermococcales</taxon>
        <taxon>Thermococcaceae</taxon>
        <taxon>Thermococcus</taxon>
    </lineage>
</organism>
<sequence length="288" mass="32056">MRRYFLSSVFIVLLVVGFLVWHGKSTPKPSLEYPLNSSKLRSFLESQYVPEANLLRAAVKAYPDNETIYIANDNLLASRALVALGSPIGRRILENLNANYSGGWSGKVDPLPGRPIAGFYCVETRNLGKVYSKKFNATFEIKYEIANTSCRMEDWESYADLLVYGALNELINGNESGALEIYSRLLGMWDGNGFRDRAFDGTYQTYKCALFVYLYRALGKPKEGGNVYSHCLNVISSLQAENGGIITGYWVENGKIAPVGDTNTETTSMVVLAVYSGYPTTIKEVYQT</sequence>
<protein>
    <submittedName>
        <fullName evidence="1">Uncharacterized protein</fullName>
    </submittedName>
</protein>
<name>A0A218P9V0_9EURY</name>
<gene>
    <name evidence="1" type="ORF">A3L08_09590</name>
</gene>
<dbReference type="AlphaFoldDB" id="A0A218P9V0"/>
<dbReference type="RefSeq" id="WP_232461730.1">
    <property type="nucleotide sequence ID" value="NZ_CP015102.1"/>
</dbReference>
<dbReference type="GeneID" id="33316524"/>
<keyword evidence="2" id="KW-1185">Reference proteome</keyword>